<dbReference type="Proteomes" id="UP000175691">
    <property type="component" value="Unassembled WGS sequence"/>
</dbReference>
<dbReference type="EMBL" id="MDHN01000041">
    <property type="protein sequence ID" value="OFC68862.1"/>
    <property type="molecule type" value="Genomic_DNA"/>
</dbReference>
<evidence type="ECO:0000313" key="4">
    <source>
        <dbReference type="Proteomes" id="UP000175691"/>
    </source>
</evidence>
<dbReference type="InterPro" id="IPR018060">
    <property type="entry name" value="HTH_AraC"/>
</dbReference>
<dbReference type="Pfam" id="PF12833">
    <property type="entry name" value="HTH_18"/>
    <property type="match status" value="1"/>
</dbReference>
<sequence length="600" mass="66965">MGAHVHYQGLFWSAIIRALLSFRRDSGLSNERDNLALECIASVESGKLDDETLANLFHDLCPTSQFQQTGRSLIGYLDFNKMSNLVVYLTASKHIDDAMHVLGKHYRHLMGEQANLTVTSDGTITTVEFASSPHMILTELRCYFLLALFRHLAGRKFDFSRVTMPPMNAQPEALLAPLSRSDINYESGKVRLCFANAWCEVASFYYSQSIKKMLSAGLEETHDIPLKQQVRDVFQKAASPARIRSEWVATQLGQTESAFRRQLRQDSISFSALLKEFIHDQSCHRLLSGQKTEDAAEALGFSDRRSFERSFKEHSGISAGQLRQLGNRLRFQTGNSNLLEVVENLPPLPHSIRSLLKMDAEAMTLPGVVSLIEKDPIFQAHVMSKASRAVYGTTPKSLEQAIGRNLGLGNIRDLAVIFAAQQLLTAQCRFSNIEILTDAMLLSYTVFQRLFGFSQYDDAQTEKIKQLLLFGTLSVFLIFHDECLFADGALSGWEESDSFRDFVDKVNQDYGICLYGATSLMLLRWGFASDLNQQLWKLCNIDERGSASSVAGQILLCHDIAFTSLAKLGEPQGYTAGDGLTEAQINTLTDVLAKWKSSAA</sequence>
<keyword evidence="4" id="KW-1185">Reference proteome</keyword>
<organism evidence="3 4">
    <name type="scientific">Alteromonas confluentis</name>
    <dbReference type="NCBI Taxonomy" id="1656094"/>
    <lineage>
        <taxon>Bacteria</taxon>
        <taxon>Pseudomonadati</taxon>
        <taxon>Pseudomonadota</taxon>
        <taxon>Gammaproteobacteria</taxon>
        <taxon>Alteromonadales</taxon>
        <taxon>Alteromonadaceae</taxon>
        <taxon>Alteromonas/Salinimonas group</taxon>
        <taxon>Alteromonas</taxon>
    </lineage>
</organism>
<dbReference type="OrthoDB" id="9770715at2"/>
<dbReference type="PANTHER" id="PTHR47894">
    <property type="entry name" value="HTH-TYPE TRANSCRIPTIONAL REGULATOR GADX"/>
    <property type="match status" value="1"/>
</dbReference>
<gene>
    <name evidence="3" type="ORF">BFC18_19100</name>
</gene>
<evidence type="ECO:0000256" key="1">
    <source>
        <dbReference type="ARBA" id="ARBA00023125"/>
    </source>
</evidence>
<proteinExistence type="predicted"/>
<accession>A0A1E7Z5V5</accession>
<evidence type="ECO:0000259" key="2">
    <source>
        <dbReference type="PROSITE" id="PS01124"/>
    </source>
</evidence>
<dbReference type="PANTHER" id="PTHR47894:SF1">
    <property type="entry name" value="HTH-TYPE TRANSCRIPTIONAL REGULATOR VQSM"/>
    <property type="match status" value="1"/>
</dbReference>
<reference evidence="3 4" key="1">
    <citation type="submission" date="2016-08" db="EMBL/GenBank/DDBJ databases">
        <authorList>
            <person name="Seilhamer J.J."/>
        </authorList>
    </citation>
    <scope>NUCLEOTIDE SEQUENCE [LARGE SCALE GENOMIC DNA]</scope>
    <source>
        <strain evidence="3 4">KCTC 42603</strain>
    </source>
</reference>
<dbReference type="AlphaFoldDB" id="A0A1E7Z5V5"/>
<dbReference type="SUPFAM" id="SSF109604">
    <property type="entry name" value="HD-domain/PDEase-like"/>
    <property type="match status" value="1"/>
</dbReference>
<evidence type="ECO:0000313" key="3">
    <source>
        <dbReference type="EMBL" id="OFC68862.1"/>
    </source>
</evidence>
<feature type="domain" description="HTH araC/xylS-type" evidence="2">
    <location>
        <begin position="228"/>
        <end position="325"/>
    </location>
</feature>
<dbReference type="STRING" id="1656094.BFC18_19100"/>
<comment type="caution">
    <text evidence="3">The sequence shown here is derived from an EMBL/GenBank/DDBJ whole genome shotgun (WGS) entry which is preliminary data.</text>
</comment>
<dbReference type="Gene3D" id="1.10.3210.10">
    <property type="entry name" value="Hypothetical protein af1432"/>
    <property type="match status" value="1"/>
</dbReference>
<dbReference type="GO" id="GO:0003700">
    <property type="term" value="F:DNA-binding transcription factor activity"/>
    <property type="evidence" value="ECO:0007669"/>
    <property type="project" value="InterPro"/>
</dbReference>
<dbReference type="GO" id="GO:0000976">
    <property type="term" value="F:transcription cis-regulatory region binding"/>
    <property type="evidence" value="ECO:0007669"/>
    <property type="project" value="TreeGrafter"/>
</dbReference>
<name>A0A1E7Z5V5_9ALTE</name>
<dbReference type="Gene3D" id="1.10.10.60">
    <property type="entry name" value="Homeodomain-like"/>
    <property type="match status" value="1"/>
</dbReference>
<dbReference type="PROSITE" id="PS01124">
    <property type="entry name" value="HTH_ARAC_FAMILY_2"/>
    <property type="match status" value="1"/>
</dbReference>
<dbReference type="GO" id="GO:0005829">
    <property type="term" value="C:cytosol"/>
    <property type="evidence" value="ECO:0007669"/>
    <property type="project" value="TreeGrafter"/>
</dbReference>
<dbReference type="SMART" id="SM00342">
    <property type="entry name" value="HTH_ARAC"/>
    <property type="match status" value="1"/>
</dbReference>
<protein>
    <recommendedName>
        <fullName evidence="2">HTH araC/xylS-type domain-containing protein</fullName>
    </recommendedName>
</protein>
<keyword evidence="1" id="KW-0238">DNA-binding</keyword>